<dbReference type="KEGG" id="mis:MICPUN_56410"/>
<dbReference type="GeneID" id="8240651"/>
<dbReference type="AlphaFoldDB" id="C1DZV2"/>
<dbReference type="EMBL" id="CP001323">
    <property type="protein sequence ID" value="ACO61184.1"/>
    <property type="molecule type" value="Genomic_DNA"/>
</dbReference>
<name>C1DZV2_MICCC</name>
<dbReference type="Proteomes" id="UP000002009">
    <property type="component" value="Chromosome 2"/>
</dbReference>
<evidence type="ECO:0008006" key="4">
    <source>
        <dbReference type="Google" id="ProtNLM"/>
    </source>
</evidence>
<keyword evidence="3" id="KW-1185">Reference proteome</keyword>
<evidence type="ECO:0000313" key="3">
    <source>
        <dbReference type="Proteomes" id="UP000002009"/>
    </source>
</evidence>
<feature type="region of interest" description="Disordered" evidence="1">
    <location>
        <begin position="17"/>
        <end position="59"/>
    </location>
</feature>
<dbReference type="PANTHER" id="PTHR34573:SF1">
    <property type="entry name" value="VITAMIN K EPOXIDE REDUCTASE DOMAIN-CONTAINING PROTEIN"/>
    <property type="match status" value="1"/>
</dbReference>
<dbReference type="PANTHER" id="PTHR34573">
    <property type="entry name" value="VKC DOMAIN-CONTAINING PROTEIN"/>
    <property type="match status" value="1"/>
</dbReference>
<protein>
    <recommendedName>
        <fullName evidence="4">Thioredoxin domain-containing protein</fullName>
    </recommendedName>
</protein>
<feature type="compositionally biased region" description="Polar residues" evidence="1">
    <location>
        <begin position="17"/>
        <end position="27"/>
    </location>
</feature>
<sequence>MIAETIMHNTSVHASAASRSALAQHSAASAGRAQPRPYRTRSSTGASKKNDVETAPMDCDVQMDRSVSMNEPESPSYHMNRRSSLFGVSGVAAGLATVVAANISLPVGPARAAADPNKVVAVPYTPYQVTSDSSAESIEVAKQLKAAGARLYGAFWCENCNKQKELLGKQAMEYVDYVECFPNGVYQNSPGHDDVTKPDAICTGYTSAWPLWVVPKQDGEPGDEIGIQGQIKKPKELQRLVKEAAGQKFDAVKYLTSGSDGYETGVESK</sequence>
<evidence type="ECO:0000313" key="2">
    <source>
        <dbReference type="EMBL" id="ACO61184.1"/>
    </source>
</evidence>
<reference evidence="2 3" key="1">
    <citation type="journal article" date="2009" name="Science">
        <title>Green evolution and dynamic adaptations revealed by genomes of the marine picoeukaryotes Micromonas.</title>
        <authorList>
            <person name="Worden A.Z."/>
            <person name="Lee J.H."/>
            <person name="Mock T."/>
            <person name="Rouze P."/>
            <person name="Simmons M.P."/>
            <person name="Aerts A.L."/>
            <person name="Allen A.E."/>
            <person name="Cuvelier M.L."/>
            <person name="Derelle E."/>
            <person name="Everett M.V."/>
            <person name="Foulon E."/>
            <person name="Grimwood J."/>
            <person name="Gundlach H."/>
            <person name="Henrissat B."/>
            <person name="Napoli C."/>
            <person name="McDonald S.M."/>
            <person name="Parker M.S."/>
            <person name="Rombauts S."/>
            <person name="Salamov A."/>
            <person name="Von Dassow P."/>
            <person name="Badger J.H."/>
            <person name="Coutinho P.M."/>
            <person name="Demir E."/>
            <person name="Dubchak I."/>
            <person name="Gentemann C."/>
            <person name="Eikrem W."/>
            <person name="Gready J.E."/>
            <person name="John U."/>
            <person name="Lanier W."/>
            <person name="Lindquist E.A."/>
            <person name="Lucas S."/>
            <person name="Mayer K.F."/>
            <person name="Moreau H."/>
            <person name="Not F."/>
            <person name="Otillar R."/>
            <person name="Panaud O."/>
            <person name="Pangilinan J."/>
            <person name="Paulsen I."/>
            <person name="Piegu B."/>
            <person name="Poliakov A."/>
            <person name="Robbens S."/>
            <person name="Schmutz J."/>
            <person name="Toulza E."/>
            <person name="Wyss T."/>
            <person name="Zelensky A."/>
            <person name="Zhou K."/>
            <person name="Armbrust E.V."/>
            <person name="Bhattacharya D."/>
            <person name="Goodenough U.W."/>
            <person name="Van de Peer Y."/>
            <person name="Grigoriev I.V."/>
        </authorList>
    </citation>
    <scope>NUCLEOTIDE SEQUENCE [LARGE SCALE GENOMIC DNA]</scope>
    <source>
        <strain evidence="3">RCC299 / NOUM17</strain>
    </source>
</reference>
<gene>
    <name evidence="2" type="ORF">MICPUN_56410</name>
</gene>
<dbReference type="OrthoDB" id="343052at2759"/>
<dbReference type="STRING" id="296587.C1DZV2"/>
<dbReference type="RefSeq" id="XP_002499926.1">
    <property type="nucleotide sequence ID" value="XM_002499880.1"/>
</dbReference>
<dbReference type="InParanoid" id="C1DZV2"/>
<organism evidence="2 3">
    <name type="scientific">Micromonas commoda (strain RCC299 / NOUM17 / CCMP2709)</name>
    <name type="common">Picoplanktonic green alga</name>
    <dbReference type="NCBI Taxonomy" id="296587"/>
    <lineage>
        <taxon>Eukaryota</taxon>
        <taxon>Viridiplantae</taxon>
        <taxon>Chlorophyta</taxon>
        <taxon>Mamiellophyceae</taxon>
        <taxon>Mamiellales</taxon>
        <taxon>Mamiellaceae</taxon>
        <taxon>Micromonas</taxon>
    </lineage>
</organism>
<accession>C1DZV2</accession>
<evidence type="ECO:0000256" key="1">
    <source>
        <dbReference type="SAM" id="MobiDB-lite"/>
    </source>
</evidence>
<proteinExistence type="predicted"/>
<dbReference type="Gene3D" id="3.40.30.10">
    <property type="entry name" value="Glutaredoxin"/>
    <property type="match status" value="1"/>
</dbReference>